<dbReference type="GO" id="GO:0016616">
    <property type="term" value="F:oxidoreductase activity, acting on the CH-OH group of donors, NAD or NADP as acceptor"/>
    <property type="evidence" value="ECO:0007669"/>
    <property type="project" value="TreeGrafter"/>
</dbReference>
<dbReference type="InterPro" id="IPR020904">
    <property type="entry name" value="Sc_DH/Rdtase_CS"/>
</dbReference>
<dbReference type="Gene3D" id="3.40.50.720">
    <property type="entry name" value="NAD(P)-binding Rossmann-like Domain"/>
    <property type="match status" value="1"/>
</dbReference>
<dbReference type="PANTHER" id="PTHR42760:SF133">
    <property type="entry name" value="3-OXOACYL-[ACYL-CARRIER-PROTEIN] REDUCTASE"/>
    <property type="match status" value="1"/>
</dbReference>
<proteinExistence type="inferred from homology"/>
<dbReference type="PANTHER" id="PTHR42760">
    <property type="entry name" value="SHORT-CHAIN DEHYDROGENASES/REDUCTASES FAMILY MEMBER"/>
    <property type="match status" value="1"/>
</dbReference>
<comment type="caution">
    <text evidence="5">The sequence shown here is derived from an EMBL/GenBank/DDBJ whole genome shotgun (WGS) entry which is preliminary data.</text>
</comment>
<keyword evidence="6" id="KW-1185">Reference proteome</keyword>
<dbReference type="Pfam" id="PF00106">
    <property type="entry name" value="adh_short"/>
    <property type="match status" value="1"/>
</dbReference>
<evidence type="ECO:0000256" key="2">
    <source>
        <dbReference type="ARBA" id="ARBA00023002"/>
    </source>
</evidence>
<dbReference type="InterPro" id="IPR002347">
    <property type="entry name" value="SDR_fam"/>
</dbReference>
<reference evidence="5" key="2">
    <citation type="submission" date="2020-09" db="EMBL/GenBank/DDBJ databases">
        <authorList>
            <person name="Sun Q."/>
            <person name="Zhou Y."/>
        </authorList>
    </citation>
    <scope>NUCLEOTIDE SEQUENCE</scope>
    <source>
        <strain evidence="5">CGMCC 4.7110</strain>
    </source>
</reference>
<dbReference type="PRINTS" id="PR00081">
    <property type="entry name" value="GDHRDH"/>
</dbReference>
<dbReference type="RefSeq" id="WP_189265084.1">
    <property type="nucleotide sequence ID" value="NZ_BMML01000011.1"/>
</dbReference>
<dbReference type="SUPFAM" id="SSF51735">
    <property type="entry name" value="NAD(P)-binding Rossmann-fold domains"/>
    <property type="match status" value="1"/>
</dbReference>
<dbReference type="InterPro" id="IPR057326">
    <property type="entry name" value="KR_dom"/>
</dbReference>
<gene>
    <name evidence="5" type="primary">fabG</name>
    <name evidence="5" type="ORF">GCM10011578_050450</name>
</gene>
<evidence type="ECO:0000313" key="6">
    <source>
        <dbReference type="Proteomes" id="UP000653411"/>
    </source>
</evidence>
<comment type="similarity">
    <text evidence="1 3">Belongs to the short-chain dehydrogenases/reductases (SDR) family.</text>
</comment>
<organism evidence="5 6">
    <name type="scientific">Streptomyces fuscichromogenes</name>
    <dbReference type="NCBI Taxonomy" id="1324013"/>
    <lineage>
        <taxon>Bacteria</taxon>
        <taxon>Bacillati</taxon>
        <taxon>Actinomycetota</taxon>
        <taxon>Actinomycetes</taxon>
        <taxon>Kitasatosporales</taxon>
        <taxon>Streptomycetaceae</taxon>
        <taxon>Streptomyces</taxon>
    </lineage>
</organism>
<dbReference type="GO" id="GO:0006633">
    <property type="term" value="P:fatty acid biosynthetic process"/>
    <property type="evidence" value="ECO:0007669"/>
    <property type="project" value="TreeGrafter"/>
</dbReference>
<dbReference type="InterPro" id="IPR036291">
    <property type="entry name" value="NAD(P)-bd_dom_sf"/>
</dbReference>
<dbReference type="Proteomes" id="UP000653411">
    <property type="component" value="Unassembled WGS sequence"/>
</dbReference>
<dbReference type="AlphaFoldDB" id="A0A917XFN1"/>
<dbReference type="CDD" id="cd05233">
    <property type="entry name" value="SDR_c"/>
    <property type="match status" value="1"/>
</dbReference>
<dbReference type="SMART" id="SM00822">
    <property type="entry name" value="PKS_KR"/>
    <property type="match status" value="1"/>
</dbReference>
<keyword evidence="2" id="KW-0560">Oxidoreductase</keyword>
<protein>
    <submittedName>
        <fullName evidence="5">Beta-ketoacyl-ACP reductase</fullName>
    </submittedName>
</protein>
<evidence type="ECO:0000256" key="3">
    <source>
        <dbReference type="RuleBase" id="RU000363"/>
    </source>
</evidence>
<evidence type="ECO:0000256" key="1">
    <source>
        <dbReference type="ARBA" id="ARBA00006484"/>
    </source>
</evidence>
<feature type="domain" description="Ketoreductase" evidence="4">
    <location>
        <begin position="15"/>
        <end position="211"/>
    </location>
</feature>
<name>A0A917XFN1_9ACTN</name>
<dbReference type="EMBL" id="BMML01000011">
    <property type="protein sequence ID" value="GGN20158.1"/>
    <property type="molecule type" value="Genomic_DNA"/>
</dbReference>
<evidence type="ECO:0000313" key="5">
    <source>
        <dbReference type="EMBL" id="GGN20158.1"/>
    </source>
</evidence>
<dbReference type="GO" id="GO:0048038">
    <property type="term" value="F:quinone binding"/>
    <property type="evidence" value="ECO:0007669"/>
    <property type="project" value="TreeGrafter"/>
</dbReference>
<reference evidence="5" key="1">
    <citation type="journal article" date="2014" name="Int. J. Syst. Evol. Microbiol.">
        <title>Complete genome sequence of Corynebacterium casei LMG S-19264T (=DSM 44701T), isolated from a smear-ripened cheese.</title>
        <authorList>
            <consortium name="US DOE Joint Genome Institute (JGI-PGF)"/>
            <person name="Walter F."/>
            <person name="Albersmeier A."/>
            <person name="Kalinowski J."/>
            <person name="Ruckert C."/>
        </authorList>
    </citation>
    <scope>NUCLEOTIDE SEQUENCE</scope>
    <source>
        <strain evidence="5">CGMCC 4.7110</strain>
    </source>
</reference>
<dbReference type="PRINTS" id="PR00080">
    <property type="entry name" value="SDRFAMILY"/>
</dbReference>
<dbReference type="Pfam" id="PF13561">
    <property type="entry name" value="adh_short_C2"/>
    <property type="match status" value="1"/>
</dbReference>
<accession>A0A917XFN1</accession>
<sequence length="307" mass="31976">MIIEPTLRSDLLAGQVAIITGGARGIGGATATTLAANGARVVIAEVDQAKAEAAAKSINEAFGAGTATPFIADLVAPKACDDLVSHTQENLGSVDIVVNNAGYAWDGRVHDMTDEQFQAMLDIHLIVPFRLARACAPVFRAAAKADASAGLVRHRKTVMVSSMAGAWGLGGAANYAAAKAGMFGLMRSLAREWGSINVNVNAVAFGIIQTRFALPQSDHEVIQTGGRTINVGMSAKQAERMGMRVDPDRVVTDEEMYGSKAMAGITLGRTGTIREAADAIFWLCSPLSEYVTGQVIPVNGGAQGGMS</sequence>
<evidence type="ECO:0000259" key="4">
    <source>
        <dbReference type="SMART" id="SM00822"/>
    </source>
</evidence>
<dbReference type="PROSITE" id="PS00061">
    <property type="entry name" value="ADH_SHORT"/>
    <property type="match status" value="1"/>
</dbReference>